<dbReference type="RefSeq" id="WP_007932467.1">
    <property type="nucleotide sequence ID" value="NZ_AKVJ01000017.1"/>
</dbReference>
<dbReference type="Proteomes" id="UP000004324">
    <property type="component" value="Unassembled WGS sequence"/>
</dbReference>
<dbReference type="OrthoDB" id="8455278at2"/>
<dbReference type="InterPro" id="IPR027417">
    <property type="entry name" value="P-loop_NTPase"/>
</dbReference>
<sequence length="740" mass="84040">MYSARLAKGGANSWVVEFRHPLLRDRQGNIGKKVRRGLGIDREEAQKIVDEVNQILADENLWTLASKTLVKEKFTEKTNGIFFDQVDDESCSDPWKVRDDYISLPNQDSGYSRIMLLGTTGAGKTTVIRQLIGTDPDETSFPAISAGRTTTCNSEFVFRDSSNWRAVVTFIPRGRVRNLVEECLWEAFKRAVVGEDGKSIMKNLLIHPEQRFRLTYLFGQYKVPDKRGGQMGRIDEEIPDSAELMRDLDYLLSQIGQLAEDAKEAFTPNSENIDEAIDQLYSDWIREDTEILNDLVDYIMKKIYSRFEGIGGGQIQRDTTGWPIKWTFETPEKNMLMGYMRLFAGNDGRRFGQLLAPVVNGIRIEGPFKPRWWCEMGVPQIVLIDGEGIGHDSSITTSLPIELTNRFSEVDNIVLVDNASQPMLDIPKVIIKDIAIRGLYSKLSVVYTRFEQVEGSNLLDDDDRRDHVFASQDGAMDALHETYNINIRLTRMLREYLRKRTFFFSQTNELKAPSVELQGEVINFLDVCIKTGMNDGKSAMFSFPLYDFGRLVLVITQAESVFMNKWQSLLGLRPSQYPPQHWARIKALSNRLALWTGLTRYGDLDPASDLASCLIQGINEFISSPKKWSGEAPSDEVQQEIISKISALISIKLNKIAIKRIKDDNVGLWVAAFNYRGKGSTYQRANTIRNISEKAIPIPKISYETASADLLEELRLYIEEALREVRTEFGGGTLDEDEIN</sequence>
<organism evidence="1 2">
    <name type="scientific">Pelosinus fermentans B4</name>
    <dbReference type="NCBI Taxonomy" id="1149862"/>
    <lineage>
        <taxon>Bacteria</taxon>
        <taxon>Bacillati</taxon>
        <taxon>Bacillota</taxon>
        <taxon>Negativicutes</taxon>
        <taxon>Selenomonadales</taxon>
        <taxon>Sporomusaceae</taxon>
        <taxon>Pelosinus</taxon>
    </lineage>
</organism>
<dbReference type="SUPFAM" id="SSF52540">
    <property type="entry name" value="P-loop containing nucleoside triphosphate hydrolases"/>
    <property type="match status" value="1"/>
</dbReference>
<proteinExistence type="predicted"/>
<dbReference type="PATRIC" id="fig|1149862.3.peg.1314"/>
<name>I9LGT2_9FIRM</name>
<comment type="caution">
    <text evidence="1">The sequence shown here is derived from an EMBL/GenBank/DDBJ whole genome shotgun (WGS) entry which is preliminary data.</text>
</comment>
<reference evidence="1 2" key="1">
    <citation type="journal article" date="2012" name="J. Bacteriol.">
        <title>Draft Genome Sequences for Two Metal-Reducing Pelosinus fermentans Strains Isolated from a Cr(VI)-Contaminated Site and for Type Strain R7.</title>
        <authorList>
            <person name="Brown S.D."/>
            <person name="Podar M."/>
            <person name="Klingeman D.M."/>
            <person name="Johnson C.M."/>
            <person name="Yang Z.K."/>
            <person name="Utturkar S.M."/>
            <person name="Land M.L."/>
            <person name="Mosher J.J."/>
            <person name="Hurt R.A.Jr."/>
            <person name="Phelps T.J."/>
            <person name="Palumbo A.V."/>
            <person name="Arkin A.P."/>
            <person name="Hazen T.C."/>
            <person name="Elias D.A."/>
        </authorList>
    </citation>
    <scope>NUCLEOTIDE SEQUENCE [LARGE SCALE GENOMIC DNA]</scope>
    <source>
        <strain evidence="1 2">B4</strain>
    </source>
</reference>
<dbReference type="AlphaFoldDB" id="I9LGT2"/>
<protein>
    <submittedName>
        <fullName evidence="1">Uncharacterized protein</fullName>
    </submittedName>
</protein>
<dbReference type="EMBL" id="AKVJ01000017">
    <property type="protein sequence ID" value="EIW19581.1"/>
    <property type="molecule type" value="Genomic_DNA"/>
</dbReference>
<evidence type="ECO:0000313" key="1">
    <source>
        <dbReference type="EMBL" id="EIW19581.1"/>
    </source>
</evidence>
<accession>I9LGT2</accession>
<gene>
    <name evidence="1" type="ORF">FB4_2764</name>
</gene>
<keyword evidence="2" id="KW-1185">Reference proteome</keyword>
<evidence type="ECO:0000313" key="2">
    <source>
        <dbReference type="Proteomes" id="UP000004324"/>
    </source>
</evidence>